<reference evidence="9" key="1">
    <citation type="submission" date="2017-05" db="EMBL/GenBank/DDBJ databases">
        <authorList>
            <person name="Rodrigo-Torres L."/>
            <person name="Arahal R. D."/>
            <person name="Lucena T."/>
        </authorList>
    </citation>
    <scope>NUCLEOTIDE SEQUENCE [LARGE SCALE GENOMIC DNA]</scope>
    <source>
        <strain evidence="9">CECT 8621</strain>
    </source>
</reference>
<dbReference type="GO" id="GO:1901678">
    <property type="term" value="P:iron coordination entity transport"/>
    <property type="evidence" value="ECO:0007669"/>
    <property type="project" value="UniProtKB-ARBA"/>
</dbReference>
<keyword evidence="9" id="KW-1185">Reference proteome</keyword>
<dbReference type="Pfam" id="PF01497">
    <property type="entry name" value="Peripla_BP_2"/>
    <property type="match status" value="1"/>
</dbReference>
<keyword evidence="3" id="KW-0813">Transport</keyword>
<comment type="similarity">
    <text evidence="2">Belongs to the bacterial solute-binding protein 8 family.</text>
</comment>
<protein>
    <submittedName>
        <fullName evidence="8">Putative ABC transporter substrate-binding lipoprotein YhfQ</fullName>
    </submittedName>
</protein>
<feature type="signal peptide" evidence="6">
    <location>
        <begin position="1"/>
        <end position="18"/>
    </location>
</feature>
<evidence type="ECO:0000313" key="8">
    <source>
        <dbReference type="EMBL" id="SMX51064.1"/>
    </source>
</evidence>
<evidence type="ECO:0000256" key="4">
    <source>
        <dbReference type="ARBA" id="ARBA00022496"/>
    </source>
</evidence>
<comment type="subcellular location">
    <subcellularLocation>
        <location evidence="1">Cell envelope</location>
    </subcellularLocation>
</comment>
<evidence type="ECO:0000256" key="3">
    <source>
        <dbReference type="ARBA" id="ARBA00022448"/>
    </source>
</evidence>
<dbReference type="Gene3D" id="3.40.50.1980">
    <property type="entry name" value="Nitrogenase molybdenum iron protein domain"/>
    <property type="match status" value="2"/>
</dbReference>
<organism evidence="8 9">
    <name type="scientific">Actibacterium lipolyticum</name>
    <dbReference type="NCBI Taxonomy" id="1524263"/>
    <lineage>
        <taxon>Bacteria</taxon>
        <taxon>Pseudomonadati</taxon>
        <taxon>Pseudomonadota</taxon>
        <taxon>Alphaproteobacteria</taxon>
        <taxon>Rhodobacterales</taxon>
        <taxon>Roseobacteraceae</taxon>
        <taxon>Actibacterium</taxon>
    </lineage>
</organism>
<dbReference type="PANTHER" id="PTHR30532">
    <property type="entry name" value="IRON III DICITRATE-BINDING PERIPLASMIC PROTEIN"/>
    <property type="match status" value="1"/>
</dbReference>
<accession>A0A238L7K1</accession>
<dbReference type="PANTHER" id="PTHR30532:SF1">
    <property type="entry name" value="IRON(3+)-HYDROXAMATE-BINDING PROTEIN FHUD"/>
    <property type="match status" value="1"/>
</dbReference>
<keyword evidence="8" id="KW-0449">Lipoprotein</keyword>
<keyword evidence="4" id="KW-0408">Iron</keyword>
<evidence type="ECO:0000256" key="6">
    <source>
        <dbReference type="SAM" id="SignalP"/>
    </source>
</evidence>
<keyword evidence="5 6" id="KW-0732">Signal</keyword>
<dbReference type="AlphaFoldDB" id="A0A238L7K1"/>
<dbReference type="SUPFAM" id="SSF53807">
    <property type="entry name" value="Helical backbone' metal receptor"/>
    <property type="match status" value="1"/>
</dbReference>
<keyword evidence="4" id="KW-0410">Iron transport</keyword>
<keyword evidence="4" id="KW-0406">Ion transport</keyword>
<dbReference type="InterPro" id="IPR002491">
    <property type="entry name" value="ABC_transptr_periplasmic_BD"/>
</dbReference>
<dbReference type="OrthoDB" id="63946at2"/>
<dbReference type="EMBL" id="FXYE01000004">
    <property type="protein sequence ID" value="SMX51064.1"/>
    <property type="molecule type" value="Genomic_DNA"/>
</dbReference>
<dbReference type="PROSITE" id="PS50983">
    <property type="entry name" value="FE_B12_PBP"/>
    <property type="match status" value="1"/>
</dbReference>
<feature type="domain" description="Fe/B12 periplasmic-binding" evidence="7">
    <location>
        <begin position="42"/>
        <end position="321"/>
    </location>
</feature>
<name>A0A238L7K1_9RHOB</name>
<evidence type="ECO:0000259" key="7">
    <source>
        <dbReference type="PROSITE" id="PS50983"/>
    </source>
</evidence>
<dbReference type="RefSeq" id="WP_093968843.1">
    <property type="nucleotide sequence ID" value="NZ_FXYE01000004.1"/>
</dbReference>
<gene>
    <name evidence="8" type="primary">yhfQ</name>
    <name evidence="8" type="ORF">COL8621_03594</name>
</gene>
<evidence type="ECO:0000256" key="2">
    <source>
        <dbReference type="ARBA" id="ARBA00008814"/>
    </source>
</evidence>
<sequence length="321" mass="34666">MRLFPLLCALLMALPAAADPQQHDVTDATGRTVTIPDTSTRIVVLHEPMLGLPLFDLGIEVLGSYGRSDDGQVMTAVNFPQTVLGERAPAHPPAGIGPFGNIDLEKLRALKPDLILGTEYDADKAARLSSVAPVYLQNTGTGRVRGIETQAALAALLGHQDAFETRRSQYDARLERTREALPFDPKGKSYLAVIIHDQINLVGEMSGMVQAIEDLGLHRDTLTGAGAINGLGSNFAAPISAESFMRLNPDVLIVMNSYMNEARDAPAIRDRLDKIAPGWARFLKPAREGRVLFLDSARVTTPTLASAEHTLDAVADWVAQK</sequence>
<feature type="chain" id="PRO_5012556963" evidence="6">
    <location>
        <begin position="19"/>
        <end position="321"/>
    </location>
</feature>
<evidence type="ECO:0000313" key="9">
    <source>
        <dbReference type="Proteomes" id="UP000202922"/>
    </source>
</evidence>
<dbReference type="InterPro" id="IPR051313">
    <property type="entry name" value="Bact_iron-sidero_bind"/>
</dbReference>
<dbReference type="GO" id="GO:0030288">
    <property type="term" value="C:outer membrane-bounded periplasmic space"/>
    <property type="evidence" value="ECO:0007669"/>
    <property type="project" value="TreeGrafter"/>
</dbReference>
<evidence type="ECO:0000256" key="1">
    <source>
        <dbReference type="ARBA" id="ARBA00004196"/>
    </source>
</evidence>
<proteinExistence type="inferred from homology"/>
<dbReference type="Proteomes" id="UP000202922">
    <property type="component" value="Unassembled WGS sequence"/>
</dbReference>
<evidence type="ECO:0000256" key="5">
    <source>
        <dbReference type="ARBA" id="ARBA00022729"/>
    </source>
</evidence>